<keyword evidence="2" id="KW-0808">Transferase</keyword>
<dbReference type="NCBIfam" id="NF011652">
    <property type="entry name" value="PRK15070.1"/>
    <property type="match status" value="1"/>
</dbReference>
<evidence type="ECO:0000256" key="2">
    <source>
        <dbReference type="ARBA" id="ARBA00022679"/>
    </source>
</evidence>
<evidence type="ECO:0008006" key="7">
    <source>
        <dbReference type="Google" id="ProtNLM"/>
    </source>
</evidence>
<comment type="caution">
    <text evidence="6">The sequence shown here is derived from an EMBL/GenBank/DDBJ whole genome shotgun (WGS) entry which is preliminary data.</text>
</comment>
<proteinExistence type="predicted"/>
<evidence type="ECO:0000256" key="1">
    <source>
        <dbReference type="ARBA" id="ARBA00001947"/>
    </source>
</evidence>
<dbReference type="GO" id="GO:0016747">
    <property type="term" value="F:acyltransferase activity, transferring groups other than amino-acyl groups"/>
    <property type="evidence" value="ECO:0007669"/>
    <property type="project" value="InterPro"/>
</dbReference>
<evidence type="ECO:0000313" key="6">
    <source>
        <dbReference type="EMBL" id="KKL83722.1"/>
    </source>
</evidence>
<sequence length="178" mass="19382">MHVCPEHLKVLFGAEAELTVYRWLYQPGEYAAEQTVTIFGPRRRTIDRVRILGPMRDASQIEISHTDSIALGIDAPVRPSGSLDGTPGCLVVGPAGALELPAGVIRAERHVHMSPADAQYYGFNNGQYVNLRVESSCTTVFGRVLCRVDPRVLLEVHIDTDEGNACDLPNATAVELTA</sequence>
<dbReference type="Pfam" id="PF06130">
    <property type="entry name" value="PTAC"/>
    <property type="match status" value="1"/>
</dbReference>
<accession>A0A0F9I8I5</accession>
<evidence type="ECO:0000256" key="5">
    <source>
        <dbReference type="ARBA" id="ARBA00023315"/>
    </source>
</evidence>
<gene>
    <name evidence="6" type="ORF">LCGC14_1971920</name>
</gene>
<organism evidence="6">
    <name type="scientific">marine sediment metagenome</name>
    <dbReference type="NCBI Taxonomy" id="412755"/>
    <lineage>
        <taxon>unclassified sequences</taxon>
        <taxon>metagenomes</taxon>
        <taxon>ecological metagenomes</taxon>
    </lineage>
</organism>
<dbReference type="PANTHER" id="PTHR39453">
    <property type="entry name" value="PHOSPHATE PROPANOYLTRANSFERASE"/>
    <property type="match status" value="1"/>
</dbReference>
<evidence type="ECO:0000256" key="3">
    <source>
        <dbReference type="ARBA" id="ARBA00022723"/>
    </source>
</evidence>
<dbReference type="AlphaFoldDB" id="A0A0F9I8I5"/>
<dbReference type="PANTHER" id="PTHR39453:SF1">
    <property type="entry name" value="PHOSPHATE PROPANOYLTRANSFERASE"/>
    <property type="match status" value="1"/>
</dbReference>
<dbReference type="EMBL" id="LAZR01021902">
    <property type="protein sequence ID" value="KKL83722.1"/>
    <property type="molecule type" value="Genomic_DNA"/>
</dbReference>
<reference evidence="6" key="1">
    <citation type="journal article" date="2015" name="Nature">
        <title>Complex archaea that bridge the gap between prokaryotes and eukaryotes.</title>
        <authorList>
            <person name="Spang A."/>
            <person name="Saw J.H."/>
            <person name="Jorgensen S.L."/>
            <person name="Zaremba-Niedzwiedzka K."/>
            <person name="Martijn J."/>
            <person name="Lind A.E."/>
            <person name="van Eijk R."/>
            <person name="Schleper C."/>
            <person name="Guy L."/>
            <person name="Ettema T.J."/>
        </authorList>
    </citation>
    <scope>NUCLEOTIDE SEQUENCE</scope>
</reference>
<name>A0A0F9I8I5_9ZZZZ</name>
<comment type="cofactor">
    <cofactor evidence="1">
        <name>Zn(2+)</name>
        <dbReference type="ChEBI" id="CHEBI:29105"/>
    </cofactor>
</comment>
<dbReference type="PIRSF" id="PIRSF010130">
    <property type="entry name" value="PduL"/>
    <property type="match status" value="1"/>
</dbReference>
<keyword evidence="4" id="KW-0862">Zinc</keyword>
<evidence type="ECO:0000256" key="4">
    <source>
        <dbReference type="ARBA" id="ARBA00022833"/>
    </source>
</evidence>
<keyword evidence="3" id="KW-0479">Metal-binding</keyword>
<keyword evidence="5" id="KW-0012">Acyltransferase</keyword>
<dbReference type="InterPro" id="IPR008300">
    <property type="entry name" value="PTAC"/>
</dbReference>
<dbReference type="GO" id="GO:0046872">
    <property type="term" value="F:metal ion binding"/>
    <property type="evidence" value="ECO:0007669"/>
    <property type="project" value="UniProtKB-KW"/>
</dbReference>
<protein>
    <recommendedName>
        <fullName evidence="7">Phosphate propanoyltransferase</fullName>
    </recommendedName>
</protein>